<keyword evidence="1 4" id="KW-0349">Heme</keyword>
<dbReference type="EMBL" id="LQNU01000064">
    <property type="protein sequence ID" value="KZE78435.1"/>
    <property type="molecule type" value="Genomic_DNA"/>
</dbReference>
<dbReference type="Gene3D" id="1.10.760.10">
    <property type="entry name" value="Cytochrome c-like domain"/>
    <property type="match status" value="1"/>
</dbReference>
<evidence type="ECO:0000256" key="4">
    <source>
        <dbReference type="PROSITE-ProRule" id="PRU00433"/>
    </source>
</evidence>
<gene>
    <name evidence="7" type="ORF">AV926_12115</name>
</gene>
<dbReference type="PROSITE" id="PS51007">
    <property type="entry name" value="CYTC"/>
    <property type="match status" value="1"/>
</dbReference>
<dbReference type="OrthoDB" id="955119at2"/>
<keyword evidence="8" id="KW-1185">Reference proteome</keyword>
<organism evidence="7 8">
    <name type="scientific">Myroides marinus</name>
    <dbReference type="NCBI Taxonomy" id="703342"/>
    <lineage>
        <taxon>Bacteria</taxon>
        <taxon>Pseudomonadati</taxon>
        <taxon>Bacteroidota</taxon>
        <taxon>Flavobacteriia</taxon>
        <taxon>Flavobacteriales</taxon>
        <taxon>Flavobacteriaceae</taxon>
        <taxon>Myroides</taxon>
    </lineage>
</organism>
<comment type="caution">
    <text evidence="7">The sequence shown here is derived from an EMBL/GenBank/DDBJ whole genome shotgun (WGS) entry which is preliminary data.</text>
</comment>
<proteinExistence type="predicted"/>
<dbReference type="SUPFAM" id="SSF46626">
    <property type="entry name" value="Cytochrome c"/>
    <property type="match status" value="1"/>
</dbReference>
<dbReference type="GO" id="GO:0046872">
    <property type="term" value="F:metal ion binding"/>
    <property type="evidence" value="ECO:0007669"/>
    <property type="project" value="UniProtKB-KW"/>
</dbReference>
<dbReference type="InterPro" id="IPR009056">
    <property type="entry name" value="Cyt_c-like_dom"/>
</dbReference>
<protein>
    <submittedName>
        <fullName evidence="7">Cytochrome C</fullName>
    </submittedName>
</protein>
<dbReference type="GO" id="GO:0020037">
    <property type="term" value="F:heme binding"/>
    <property type="evidence" value="ECO:0007669"/>
    <property type="project" value="InterPro"/>
</dbReference>
<keyword evidence="2 4" id="KW-0479">Metal-binding</keyword>
<evidence type="ECO:0000313" key="7">
    <source>
        <dbReference type="EMBL" id="KZE78435.1"/>
    </source>
</evidence>
<dbReference type="AlphaFoldDB" id="A0A161SD25"/>
<sequence length="168" mass="18584">MKTTTTPLLLLGALLFVSCNGKSDKTTTDQEIITNERNVETTTAESTASSNVPASEKIDLNNKGVGPVKELTLDELDQALAQKGEEIYKNMCTACHKPDKKFIGPAPKGILDRRSPEWVMNMILSPETMLEQDPLAKELLKEFNGAPMANQNLTEQEARAVLEYFRTL</sequence>
<evidence type="ECO:0000256" key="2">
    <source>
        <dbReference type="ARBA" id="ARBA00022723"/>
    </source>
</evidence>
<feature type="compositionally biased region" description="Low complexity" evidence="5">
    <location>
        <begin position="40"/>
        <end position="50"/>
    </location>
</feature>
<name>A0A161SD25_9FLAO</name>
<evidence type="ECO:0000259" key="6">
    <source>
        <dbReference type="PROSITE" id="PS51007"/>
    </source>
</evidence>
<dbReference type="Pfam" id="PF00034">
    <property type="entry name" value="Cytochrom_C"/>
    <property type="match status" value="1"/>
</dbReference>
<dbReference type="Proteomes" id="UP000076630">
    <property type="component" value="Unassembled WGS sequence"/>
</dbReference>
<keyword evidence="3 4" id="KW-0408">Iron</keyword>
<evidence type="ECO:0000313" key="8">
    <source>
        <dbReference type="Proteomes" id="UP000076630"/>
    </source>
</evidence>
<dbReference type="InterPro" id="IPR036909">
    <property type="entry name" value="Cyt_c-like_dom_sf"/>
</dbReference>
<feature type="region of interest" description="Disordered" evidence="5">
    <location>
        <begin position="39"/>
        <end position="61"/>
    </location>
</feature>
<evidence type="ECO:0000256" key="1">
    <source>
        <dbReference type="ARBA" id="ARBA00022617"/>
    </source>
</evidence>
<dbReference type="RefSeq" id="WP_038986739.1">
    <property type="nucleotide sequence ID" value="NZ_JACAJN010000032.1"/>
</dbReference>
<evidence type="ECO:0000256" key="5">
    <source>
        <dbReference type="SAM" id="MobiDB-lite"/>
    </source>
</evidence>
<dbReference type="PROSITE" id="PS51257">
    <property type="entry name" value="PROKAR_LIPOPROTEIN"/>
    <property type="match status" value="1"/>
</dbReference>
<feature type="domain" description="Cytochrome c" evidence="6">
    <location>
        <begin position="79"/>
        <end position="168"/>
    </location>
</feature>
<reference evidence="7 8" key="1">
    <citation type="submission" date="2016-01" db="EMBL/GenBank/DDBJ databases">
        <title>Whole genome sequencing of Myroides marinus L41.</title>
        <authorList>
            <person name="Hong K.W."/>
        </authorList>
    </citation>
    <scope>NUCLEOTIDE SEQUENCE [LARGE SCALE GENOMIC DNA]</scope>
    <source>
        <strain evidence="7 8">L41</strain>
    </source>
</reference>
<evidence type="ECO:0000256" key="3">
    <source>
        <dbReference type="ARBA" id="ARBA00023004"/>
    </source>
</evidence>
<accession>A0A161SD25</accession>
<dbReference type="GO" id="GO:0009055">
    <property type="term" value="F:electron transfer activity"/>
    <property type="evidence" value="ECO:0007669"/>
    <property type="project" value="InterPro"/>
</dbReference>